<evidence type="ECO:0000313" key="1">
    <source>
        <dbReference type="EMBL" id="KAK6295096.1"/>
    </source>
</evidence>
<dbReference type="AlphaFoldDB" id="A0AAN8KU75"/>
<protein>
    <submittedName>
        <fullName evidence="1">Uncharacterized protein</fullName>
    </submittedName>
</protein>
<reference evidence="1 2" key="1">
    <citation type="submission" date="2021-04" db="EMBL/GenBank/DDBJ databases">
        <authorList>
            <person name="De Guttry C."/>
            <person name="Zahm M."/>
            <person name="Klopp C."/>
            <person name="Cabau C."/>
            <person name="Louis A."/>
            <person name="Berthelot C."/>
            <person name="Parey E."/>
            <person name="Roest Crollius H."/>
            <person name="Montfort J."/>
            <person name="Robinson-Rechavi M."/>
            <person name="Bucao C."/>
            <person name="Bouchez O."/>
            <person name="Gislard M."/>
            <person name="Lluch J."/>
            <person name="Milhes M."/>
            <person name="Lampietro C."/>
            <person name="Lopez Roques C."/>
            <person name="Donnadieu C."/>
            <person name="Braasch I."/>
            <person name="Desvignes T."/>
            <person name="Postlethwait J."/>
            <person name="Bobe J."/>
            <person name="Wedekind C."/>
            <person name="Guiguen Y."/>
        </authorList>
    </citation>
    <scope>NUCLEOTIDE SEQUENCE [LARGE SCALE GENOMIC DNA]</scope>
    <source>
        <strain evidence="1">Cs_M1</strain>
        <tissue evidence="1">Blood</tissue>
    </source>
</reference>
<organism evidence="1 2">
    <name type="scientific">Coregonus suidteri</name>
    <dbReference type="NCBI Taxonomy" id="861788"/>
    <lineage>
        <taxon>Eukaryota</taxon>
        <taxon>Metazoa</taxon>
        <taxon>Chordata</taxon>
        <taxon>Craniata</taxon>
        <taxon>Vertebrata</taxon>
        <taxon>Euteleostomi</taxon>
        <taxon>Actinopterygii</taxon>
        <taxon>Neopterygii</taxon>
        <taxon>Teleostei</taxon>
        <taxon>Protacanthopterygii</taxon>
        <taxon>Salmoniformes</taxon>
        <taxon>Salmonidae</taxon>
        <taxon>Coregoninae</taxon>
        <taxon>Coregonus</taxon>
    </lineage>
</organism>
<dbReference type="EMBL" id="JAGTTL010000034">
    <property type="protein sequence ID" value="KAK6295096.1"/>
    <property type="molecule type" value="Genomic_DNA"/>
</dbReference>
<gene>
    <name evidence="1" type="ORF">J4Q44_G00343220</name>
</gene>
<accession>A0AAN8KU75</accession>
<name>A0AAN8KU75_9TELE</name>
<comment type="caution">
    <text evidence="1">The sequence shown here is derived from an EMBL/GenBank/DDBJ whole genome shotgun (WGS) entry which is preliminary data.</text>
</comment>
<sequence length="87" mass="9709">MKECGNIAGGSVKTYSDGVYLGLSARRCRPSVFTLCLDKRSHRRPLKFLVTLPCKYPAPRLVLGIGFIGPRVRLGNYARNILALRMK</sequence>
<keyword evidence="2" id="KW-1185">Reference proteome</keyword>
<evidence type="ECO:0000313" key="2">
    <source>
        <dbReference type="Proteomes" id="UP001356427"/>
    </source>
</evidence>
<dbReference type="Proteomes" id="UP001356427">
    <property type="component" value="Unassembled WGS sequence"/>
</dbReference>
<proteinExistence type="predicted"/>